<keyword evidence="5" id="KW-1185">Reference proteome</keyword>
<evidence type="ECO:0000313" key="4">
    <source>
        <dbReference type="EMBL" id="EEC89002.1"/>
    </source>
</evidence>
<dbReference type="SUPFAM" id="SSF54980">
    <property type="entry name" value="EF-G C-terminal domain-like"/>
    <property type="match status" value="1"/>
</dbReference>
<dbReference type="HOGENOM" id="CLU_1274609_0_0_9"/>
<evidence type="ECO:0000259" key="3">
    <source>
        <dbReference type="Pfam" id="PF09186"/>
    </source>
</evidence>
<dbReference type="Pfam" id="PF09186">
    <property type="entry name" value="DUF1949"/>
    <property type="match status" value="1"/>
</dbReference>
<dbReference type="InterPro" id="IPR015269">
    <property type="entry name" value="UPF0029_Impact_C"/>
</dbReference>
<dbReference type="Proteomes" id="UP000004315">
    <property type="component" value="Unassembled WGS sequence"/>
</dbReference>
<dbReference type="Gene3D" id="3.30.70.240">
    <property type="match status" value="1"/>
</dbReference>
<dbReference type="InterPro" id="IPR015796">
    <property type="entry name" value="Impact_YigZ-like"/>
</dbReference>
<dbReference type="EMBL" id="ABYT01000132">
    <property type="protein sequence ID" value="EEC89002.1"/>
    <property type="molecule type" value="Genomic_DNA"/>
</dbReference>
<comment type="similarity">
    <text evidence="1">Belongs to the IMPACT family.</text>
</comment>
<dbReference type="Gene3D" id="3.30.230.30">
    <property type="entry name" value="Impact, N-terminal domain"/>
    <property type="match status" value="1"/>
</dbReference>
<dbReference type="GO" id="GO:0005737">
    <property type="term" value="C:cytoplasm"/>
    <property type="evidence" value="ECO:0007669"/>
    <property type="project" value="TreeGrafter"/>
</dbReference>
<dbReference type="InterPro" id="IPR035647">
    <property type="entry name" value="EFG_III/V"/>
</dbReference>
<organism evidence="4 5">
    <name type="scientific">Holdemanella biformis DSM 3989</name>
    <dbReference type="NCBI Taxonomy" id="518637"/>
    <lineage>
        <taxon>Bacteria</taxon>
        <taxon>Bacillati</taxon>
        <taxon>Bacillota</taxon>
        <taxon>Erysipelotrichia</taxon>
        <taxon>Erysipelotrichales</taxon>
        <taxon>Erysipelotrichaceae</taxon>
        <taxon>Holdemanella</taxon>
    </lineage>
</organism>
<evidence type="ECO:0000259" key="2">
    <source>
        <dbReference type="Pfam" id="PF01205"/>
    </source>
</evidence>
<feature type="non-terminal residue" evidence="4">
    <location>
        <position position="1"/>
    </location>
</feature>
<dbReference type="PROSITE" id="PS00910">
    <property type="entry name" value="UPF0029"/>
    <property type="match status" value="1"/>
</dbReference>
<protein>
    <submittedName>
        <fullName evidence="4">YigZ family protein</fullName>
    </submittedName>
</protein>
<dbReference type="NCBIfam" id="TIGR00257">
    <property type="entry name" value="IMPACT_YIGZ"/>
    <property type="match status" value="1"/>
</dbReference>
<dbReference type="InterPro" id="IPR036956">
    <property type="entry name" value="Impact_N_sf"/>
</dbReference>
<dbReference type="InterPro" id="IPR001498">
    <property type="entry name" value="Impact_N"/>
</dbReference>
<feature type="domain" description="Impact N-terminal" evidence="2">
    <location>
        <begin position="32"/>
        <end position="134"/>
    </location>
</feature>
<dbReference type="AlphaFoldDB" id="B7CE43"/>
<sequence length="216" mass="24881">FVTKLVEYSNFLLQYNYAKNYKMTVINTIEIKKSKFITYLHRTQDEQEAKDFLKAIKKEHPNANHHCTAMIIGNIMRSNDDGEPSQTAGHPMLDVLMHNDMQDILAVVVRYFGGIKLGTGGLVRAYSSSVSEALKAATLTTVTTLQEYQIHFSYDLIGKVDHYFRTQNIEVIEQQYEEDVVYHFLVQDDISKDLMELTNGKIKIQYIQDIETECVI</sequence>
<reference evidence="4 5" key="1">
    <citation type="submission" date="2008-11" db="EMBL/GenBank/DDBJ databases">
        <title>Draft genome sequence of Eubacterium biforme (DSM 3989).</title>
        <authorList>
            <person name="Sudarsanam P."/>
            <person name="Ley R."/>
            <person name="Guruge J."/>
            <person name="Turnbaugh P.J."/>
            <person name="Mahowald M."/>
            <person name="Liep D."/>
            <person name="Gordon J."/>
        </authorList>
    </citation>
    <scope>NUCLEOTIDE SEQUENCE [LARGE SCALE GENOMIC DNA]</scope>
    <source>
        <strain evidence="4 5">DSM 3989</strain>
    </source>
</reference>
<dbReference type="STRING" id="518637.EUBIFOR_02485"/>
<dbReference type="GO" id="GO:0006446">
    <property type="term" value="P:regulation of translational initiation"/>
    <property type="evidence" value="ECO:0007669"/>
    <property type="project" value="TreeGrafter"/>
</dbReference>
<name>B7CE43_9FIRM</name>
<dbReference type="PANTHER" id="PTHR16301">
    <property type="entry name" value="IMPACT-RELATED"/>
    <property type="match status" value="1"/>
</dbReference>
<dbReference type="PANTHER" id="PTHR16301:SF20">
    <property type="entry name" value="IMPACT FAMILY MEMBER YIGZ"/>
    <property type="match status" value="1"/>
</dbReference>
<dbReference type="InterPro" id="IPR020568">
    <property type="entry name" value="Ribosomal_Su5_D2-typ_SF"/>
</dbReference>
<comment type="caution">
    <text evidence="4">The sequence shown here is derived from an EMBL/GenBank/DDBJ whole genome shotgun (WGS) entry which is preliminary data.</text>
</comment>
<gene>
    <name evidence="4" type="ORF">EUBIFOR_02485</name>
</gene>
<dbReference type="InterPro" id="IPR020569">
    <property type="entry name" value="UPF0029_Impact_CS"/>
</dbReference>
<evidence type="ECO:0000256" key="1">
    <source>
        <dbReference type="ARBA" id="ARBA00007665"/>
    </source>
</evidence>
<evidence type="ECO:0000313" key="5">
    <source>
        <dbReference type="Proteomes" id="UP000004315"/>
    </source>
</evidence>
<dbReference type="InterPro" id="IPR023582">
    <property type="entry name" value="Impact"/>
</dbReference>
<dbReference type="Pfam" id="PF01205">
    <property type="entry name" value="Impact_N"/>
    <property type="match status" value="1"/>
</dbReference>
<dbReference type="SUPFAM" id="SSF54211">
    <property type="entry name" value="Ribosomal protein S5 domain 2-like"/>
    <property type="match status" value="1"/>
</dbReference>
<feature type="domain" description="UPF0029" evidence="3">
    <location>
        <begin position="150"/>
        <end position="201"/>
    </location>
</feature>
<dbReference type="eggNOG" id="COG1739">
    <property type="taxonomic scope" value="Bacteria"/>
</dbReference>
<accession>B7CE43</accession>
<proteinExistence type="inferred from homology"/>